<dbReference type="GO" id="GO:0009190">
    <property type="term" value="P:cyclic nucleotide biosynthetic process"/>
    <property type="evidence" value="ECO:0007669"/>
    <property type="project" value="InterPro"/>
</dbReference>
<evidence type="ECO:0000256" key="1">
    <source>
        <dbReference type="SAM" id="MobiDB-lite"/>
    </source>
</evidence>
<dbReference type="Pfam" id="PF00211">
    <property type="entry name" value="Guanylate_cyc"/>
    <property type="match status" value="2"/>
</dbReference>
<dbReference type="GO" id="GO:0035556">
    <property type="term" value="P:intracellular signal transduction"/>
    <property type="evidence" value="ECO:0007669"/>
    <property type="project" value="InterPro"/>
</dbReference>
<evidence type="ECO:0000313" key="5">
    <source>
        <dbReference type="Proteomes" id="UP000000600"/>
    </source>
</evidence>
<evidence type="ECO:0000313" key="4">
    <source>
        <dbReference type="EMBL" id="CAK71813.1"/>
    </source>
</evidence>
<dbReference type="SUPFAM" id="SSF52540">
    <property type="entry name" value="P-loop containing nucleoside triphosphate hydrolases"/>
    <property type="match status" value="1"/>
</dbReference>
<feature type="region of interest" description="Disordered" evidence="1">
    <location>
        <begin position="1560"/>
        <end position="1583"/>
    </location>
</feature>
<feature type="domain" description="Guanylate cyclase" evidence="3">
    <location>
        <begin position="45"/>
        <end position="187"/>
    </location>
</feature>
<feature type="region of interest" description="Disordered" evidence="1">
    <location>
        <begin position="1617"/>
        <end position="1648"/>
    </location>
</feature>
<dbReference type="PANTHER" id="PTHR47455:SF1">
    <property type="entry name" value="GUANYLATE CYCLASE DOMAIN-CONTAINING PROTEIN"/>
    <property type="match status" value="1"/>
</dbReference>
<dbReference type="PROSITE" id="PS50125">
    <property type="entry name" value="GUANYLATE_CYCLASE_2"/>
    <property type="match status" value="2"/>
</dbReference>
<dbReference type="EMBL" id="CT868108">
    <property type="protein sequence ID" value="CAK71813.1"/>
    <property type="molecule type" value="Genomic_DNA"/>
</dbReference>
<dbReference type="Gene3D" id="2.30.29.30">
    <property type="entry name" value="Pleckstrin-homology domain (PH domain)/Phosphotyrosine-binding domain (PTB)"/>
    <property type="match status" value="1"/>
</dbReference>
<dbReference type="GeneID" id="5024995"/>
<dbReference type="SMART" id="SM00044">
    <property type="entry name" value="CYCc"/>
    <property type="match status" value="1"/>
</dbReference>
<dbReference type="InterPro" id="IPR029787">
    <property type="entry name" value="Nucleotide_cyclase"/>
</dbReference>
<dbReference type="Proteomes" id="UP000000600">
    <property type="component" value="Unassembled WGS sequence"/>
</dbReference>
<gene>
    <name evidence="4" type="ORF">GSPATT00008292001</name>
</gene>
<name>A0CLZ6_PARTE</name>
<dbReference type="InterPro" id="IPR001054">
    <property type="entry name" value="A/G_cyclase"/>
</dbReference>
<dbReference type="InterPro" id="IPR027417">
    <property type="entry name" value="P-loop_NTPase"/>
</dbReference>
<dbReference type="HOGENOM" id="CLU_002334_0_0_1"/>
<evidence type="ECO:0000259" key="3">
    <source>
        <dbReference type="PROSITE" id="PS50125"/>
    </source>
</evidence>
<dbReference type="SUPFAM" id="SSF50729">
    <property type="entry name" value="PH domain-like"/>
    <property type="match status" value="1"/>
</dbReference>
<dbReference type="GO" id="GO:0004016">
    <property type="term" value="F:adenylate cyclase activity"/>
    <property type="evidence" value="ECO:0000318"/>
    <property type="project" value="GO_Central"/>
</dbReference>
<dbReference type="PANTHER" id="PTHR47455">
    <property type="entry name" value="ADENYLYL CYCLASE BETA"/>
    <property type="match status" value="1"/>
</dbReference>
<dbReference type="Gene3D" id="3.30.70.1230">
    <property type="entry name" value="Nucleotide cyclase"/>
    <property type="match status" value="2"/>
</dbReference>
<dbReference type="InterPro" id="IPR011993">
    <property type="entry name" value="PH-like_dom_sf"/>
</dbReference>
<keyword evidence="5" id="KW-1185">Reference proteome</keyword>
<feature type="region of interest" description="Disordered" evidence="1">
    <location>
        <begin position="1774"/>
        <end position="1803"/>
    </location>
</feature>
<sequence length="1803" mass="208157">MSQQFQSQSMSILGYVPALVVQHLLNLKMNKLIRKLPEKQRLKSVVMFADISGFTRLTELLSQLGTEGAERIAFAINRYMELLVQGIGRSGGDIFKFAGDAMIVIWPPPPNDQNFQQNLETLLKQAIQSALLIQEKLTKAQIEQGIQLSVKIGFGVGEMNIIHVGGVFNRMEYLATGDPLIQAFHSEHCLTEGGKIIISQQIYDMINNFFECQKVVDHDGHYEVIKLQQAKVKMKADALLIKNNITLSQFQMIRNEIQSYIPAALLPYIDINEEAWSAELRRLSIMFVNLKMDLNSAKNAQGLEQIQRVIKTVQKCIYMHEGSLNKLLMDDKGSTLIVVFGLPPLSHQNDPVRAILTAQLMNKELPKINCGCSIGIVTGTVFAGVVGTSGSRREYSVLGDSVNLAARLMQAACSETTHKILICLETAKSAGHCISTAFLRQTQVKGKNAPVHIYVPLDKPLEPTPGNLLPNFKTHNYAYGFAKKSDFIAIQLFGREEQHKKLLNQIDKVIKGVDKKSLIILKGTYGCGKSSLAKKVLHRIQEKINSNQYSPWKYGEYPHILVQQLDPITRTFKLNGLRSILKQIFLLYAKRVERPPNMELFNMMVDVNIHPQTLVQMLQEIVGLNDNRHLEKFPQRQQEEDKEIDVKRIIFQFLSNFFEQIPSKLSELYEGRAPDQIGWDVMKTSVQRQINYSIKYTNIIAPVVLCLDDIQNYDQISFKILKQMIRTYDRLTILALYRDSFQEMIIQPKVAEKRKSQEDIAIEGITALEDRMDGNPFILMQLRGVERKGGVDDEFAKMIRFSFNIQKFMPEQEYHQNISESGIRKRIVSSIHDVILQENQSKEINNQFLFSENKQMLIKTDVELLFMQWIYMKTSGNPLMVLNFVQNLIDLDLIRPSPKYATITNELVNLINYDESIIVDAPYCRIEVNGPIIDKLSCLEQLLLKAASVIGDIFDIQLLNKIYPFKNAVNNKLQKYLDELEAKEVIEVMEVREQNIFYRFTCPFMRDCLYQRITFKQRRQLHKAVAEAIQQLPLPFETEELMECKKLQFQWLMAESNASQQINFDNDNDNKSNSKPNFLINLIYPKCSQDTQKFKNMSSKALKSIILKQIGNKFNKSQNQTNIILREGILIKKSQNRVSSVPRYVILDGKELKLYSSRQDSNNSELPLCSIPLKSIYSVLALENEKNFTLQICSTYWYKKLKEMGDRKFLFDAKDNEDLQLWTIYLEFAKALAIYEDFTNNYGKICFPLSNQYEYYDSQFKYDIKIENNKSIRGIQIEKTQKNNKESIIYRNSRRSNRQSKFTVSSKQFKFMEKNQTDELQIQNSQVVDMQLLKERVNLFLQKSILLLFSHLFEQSIQKADDFKILGNTSIAMRKLNNVFKIDKTLINEQNKKSSAFLQQQQIIIEDKQELKQQDSQETKQQDNWELVIQKVEMDNDLTNNQIKNFMLEEKIERTDMIFDLERKNSQEKLQDYENNDFTPKIDQQLKSIKDIKTNIEEEDIYNFQLDESALRKQQHLRIQRLQNFKCSFGNDSFQKMHSESVLRSSPLMKQEDTLTEVLATQSQTENSKRESTDIYQSSQQPPQLLTKISEKESITDVSCQVSRHLSTCQVDKIIPVSNNQRSRQTSNINNQQNKSPAQTQKSLTPTNKSQKIAQFNLFDDCKSKAKRDSQISSQMNSARNKPAHLQTNYFNSQKILSKEIKSNPFVYGTAINNCKPITGDNFMLKPGYKVIVQRVDKKTQLIECSYENLVGIFRLRDIAVIEDPAIEQKIEIAQPKQPSKSPLKKQALTTRPKTFLTPTQQN</sequence>
<feature type="compositionally biased region" description="Polar residues" evidence="1">
    <location>
        <begin position="1574"/>
        <end position="1583"/>
    </location>
</feature>
<dbReference type="CDD" id="cd00821">
    <property type="entry name" value="PH"/>
    <property type="match status" value="1"/>
</dbReference>
<protein>
    <submittedName>
        <fullName evidence="4">Uncharacterized protein</fullName>
    </submittedName>
</protein>
<dbReference type="OrthoDB" id="194468at2759"/>
<dbReference type="OMA" id="PKYATIT"/>
<dbReference type="PROSITE" id="PS50003">
    <property type="entry name" value="PH_DOMAIN"/>
    <property type="match status" value="1"/>
</dbReference>
<dbReference type="eggNOG" id="ENOG502QPPT">
    <property type="taxonomic scope" value="Eukaryota"/>
</dbReference>
<dbReference type="KEGG" id="ptm:GSPATT00008292001"/>
<dbReference type="CDD" id="cd07302">
    <property type="entry name" value="CHD"/>
    <property type="match status" value="2"/>
</dbReference>
<dbReference type="STRING" id="5888.A0CLZ6"/>
<dbReference type="InterPro" id="IPR001849">
    <property type="entry name" value="PH_domain"/>
</dbReference>
<dbReference type="SUPFAM" id="SSF55073">
    <property type="entry name" value="Nucleotide cyclase"/>
    <property type="match status" value="2"/>
</dbReference>
<proteinExistence type="predicted"/>
<dbReference type="SMART" id="SM00233">
    <property type="entry name" value="PH"/>
    <property type="match status" value="1"/>
</dbReference>
<feature type="compositionally biased region" description="Polar residues" evidence="1">
    <location>
        <begin position="1788"/>
        <end position="1803"/>
    </location>
</feature>
<evidence type="ECO:0000259" key="2">
    <source>
        <dbReference type="PROSITE" id="PS50003"/>
    </source>
</evidence>
<feature type="compositionally biased region" description="Low complexity" evidence="1">
    <location>
        <begin position="1775"/>
        <end position="1787"/>
    </location>
</feature>
<accession>A0CLZ6</accession>
<feature type="domain" description="PH" evidence="2">
    <location>
        <begin position="1123"/>
        <end position="1231"/>
    </location>
</feature>
<feature type="domain" description="Guanylate cyclase" evidence="3">
    <location>
        <begin position="284"/>
        <end position="409"/>
    </location>
</feature>
<dbReference type="InParanoid" id="A0CLZ6"/>
<dbReference type="RefSeq" id="XP_001439210.1">
    <property type="nucleotide sequence ID" value="XM_001439173.1"/>
</dbReference>
<organism evidence="4 5">
    <name type="scientific">Paramecium tetraurelia</name>
    <dbReference type="NCBI Taxonomy" id="5888"/>
    <lineage>
        <taxon>Eukaryota</taxon>
        <taxon>Sar</taxon>
        <taxon>Alveolata</taxon>
        <taxon>Ciliophora</taxon>
        <taxon>Intramacronucleata</taxon>
        <taxon>Oligohymenophorea</taxon>
        <taxon>Peniculida</taxon>
        <taxon>Parameciidae</taxon>
        <taxon>Paramecium</taxon>
    </lineage>
</organism>
<reference evidence="4 5" key="1">
    <citation type="journal article" date="2006" name="Nature">
        <title>Global trends of whole-genome duplications revealed by the ciliate Paramecium tetraurelia.</title>
        <authorList>
            <consortium name="Genoscope"/>
            <person name="Aury J.-M."/>
            <person name="Jaillon O."/>
            <person name="Duret L."/>
            <person name="Noel B."/>
            <person name="Jubin C."/>
            <person name="Porcel B.M."/>
            <person name="Segurens B."/>
            <person name="Daubin V."/>
            <person name="Anthouard V."/>
            <person name="Aiach N."/>
            <person name="Arnaiz O."/>
            <person name="Billaut A."/>
            <person name="Beisson J."/>
            <person name="Blanc I."/>
            <person name="Bouhouche K."/>
            <person name="Camara F."/>
            <person name="Duharcourt S."/>
            <person name="Guigo R."/>
            <person name="Gogendeau D."/>
            <person name="Katinka M."/>
            <person name="Keller A.-M."/>
            <person name="Kissmehl R."/>
            <person name="Klotz C."/>
            <person name="Koll F."/>
            <person name="Le Moue A."/>
            <person name="Lepere C."/>
            <person name="Malinsky S."/>
            <person name="Nowacki M."/>
            <person name="Nowak J.K."/>
            <person name="Plattner H."/>
            <person name="Poulain J."/>
            <person name="Ruiz F."/>
            <person name="Serrano V."/>
            <person name="Zagulski M."/>
            <person name="Dessen P."/>
            <person name="Betermier M."/>
            <person name="Weissenbach J."/>
            <person name="Scarpelli C."/>
            <person name="Schachter V."/>
            <person name="Sperling L."/>
            <person name="Meyer E."/>
            <person name="Cohen J."/>
            <person name="Wincker P."/>
        </authorList>
    </citation>
    <scope>NUCLEOTIDE SEQUENCE [LARGE SCALE GENOMIC DNA]</scope>
    <source>
        <strain evidence="4 5">Stock d4-2</strain>
    </source>
</reference>
<dbReference type="Pfam" id="PF00169">
    <property type="entry name" value="PH"/>
    <property type="match status" value="1"/>
</dbReference>